<proteinExistence type="predicted"/>
<dbReference type="EMBL" id="JAOALG010000002">
    <property type="protein sequence ID" value="MEQ5843777.1"/>
    <property type="molecule type" value="Genomic_DNA"/>
</dbReference>
<dbReference type="Gene3D" id="3.10.450.50">
    <property type="match status" value="1"/>
</dbReference>
<feature type="domain" description="DUF4440" evidence="1">
    <location>
        <begin position="17"/>
        <end position="127"/>
    </location>
</feature>
<evidence type="ECO:0000259" key="1">
    <source>
        <dbReference type="Pfam" id="PF14534"/>
    </source>
</evidence>
<comment type="caution">
    <text evidence="2">The sequence shown here is derived from an EMBL/GenBank/DDBJ whole genome shotgun (WGS) entry which is preliminary data.</text>
</comment>
<evidence type="ECO:0000313" key="3">
    <source>
        <dbReference type="Proteomes" id="UP001469089"/>
    </source>
</evidence>
<gene>
    <name evidence="2" type="ORF">N0A02_30420</name>
</gene>
<keyword evidence="3" id="KW-1185">Reference proteome</keyword>
<evidence type="ECO:0000313" key="2">
    <source>
        <dbReference type="EMBL" id="MEQ5843777.1"/>
    </source>
</evidence>
<dbReference type="RefSeq" id="WP_349545383.1">
    <property type="nucleotide sequence ID" value="NZ_JAOALG010000002.1"/>
</dbReference>
<sequence length="136" mass="15336">MSRKTGKDIFLEDEKAIRSINHAVIDYIKTRDYTAITEFYDVDAAFLLPGSPAFVGIEAIRAAWKTLSQTPGISLEAEPETIEFAESGDLAMDRGWYRLTTMSDGESVLEQGKYLVVWRKKHGEWKMIADMINANA</sequence>
<dbReference type="InterPro" id="IPR027843">
    <property type="entry name" value="DUF4440"/>
</dbReference>
<dbReference type="Pfam" id="PF14534">
    <property type="entry name" value="DUF4440"/>
    <property type="match status" value="1"/>
</dbReference>
<accession>A0ABV1LX34</accession>
<organism evidence="2 3">
    <name type="scientific">Paraburkholderia acidicola</name>
    <dbReference type="NCBI Taxonomy" id="1912599"/>
    <lineage>
        <taxon>Bacteria</taxon>
        <taxon>Pseudomonadati</taxon>
        <taxon>Pseudomonadota</taxon>
        <taxon>Betaproteobacteria</taxon>
        <taxon>Burkholderiales</taxon>
        <taxon>Burkholderiaceae</taxon>
        <taxon>Paraburkholderia</taxon>
    </lineage>
</organism>
<dbReference type="InterPro" id="IPR032710">
    <property type="entry name" value="NTF2-like_dom_sf"/>
</dbReference>
<name>A0ABV1LX34_9BURK</name>
<reference evidence="2 3" key="1">
    <citation type="journal article" date="2024" name="Chem. Sci.">
        <title>Discovery of a lagriamide polyketide by integrated genome mining, isotopic labeling, and untargeted metabolomics.</title>
        <authorList>
            <person name="Fergusson C.H."/>
            <person name="Saulog J."/>
            <person name="Paulo B.S."/>
            <person name="Wilson D.M."/>
            <person name="Liu D.Y."/>
            <person name="Morehouse N.J."/>
            <person name="Waterworth S."/>
            <person name="Barkei J."/>
            <person name="Gray C.A."/>
            <person name="Kwan J.C."/>
            <person name="Eustaquio A.S."/>
            <person name="Linington R.G."/>
        </authorList>
    </citation>
    <scope>NUCLEOTIDE SEQUENCE [LARGE SCALE GENOMIC DNA]</scope>
    <source>
        <strain evidence="2 3">RL17-338-BIF-B</strain>
    </source>
</reference>
<dbReference type="Proteomes" id="UP001469089">
    <property type="component" value="Unassembled WGS sequence"/>
</dbReference>
<dbReference type="SUPFAM" id="SSF54427">
    <property type="entry name" value="NTF2-like"/>
    <property type="match status" value="1"/>
</dbReference>
<protein>
    <submittedName>
        <fullName evidence="2">Nuclear transport factor 2 family protein</fullName>
    </submittedName>
</protein>